<accession>A0ABR3WIE2</accession>
<feature type="region of interest" description="Disordered" evidence="1">
    <location>
        <begin position="1"/>
        <end position="80"/>
    </location>
</feature>
<feature type="region of interest" description="Disordered" evidence="1">
    <location>
        <begin position="602"/>
        <end position="624"/>
    </location>
</feature>
<dbReference type="InterPro" id="IPR038886">
    <property type="entry name" value="E3_SLX5/Rfp1"/>
</dbReference>
<keyword evidence="3" id="KW-1185">Reference proteome</keyword>
<dbReference type="EMBL" id="JAZHXJ010000384">
    <property type="protein sequence ID" value="KAL1862712.1"/>
    <property type="molecule type" value="Genomic_DNA"/>
</dbReference>
<feature type="compositionally biased region" description="Basic and acidic residues" evidence="1">
    <location>
        <begin position="30"/>
        <end position="45"/>
    </location>
</feature>
<feature type="compositionally biased region" description="Low complexity" evidence="1">
    <location>
        <begin position="455"/>
        <end position="465"/>
    </location>
</feature>
<feature type="compositionally biased region" description="Low complexity" evidence="1">
    <location>
        <begin position="16"/>
        <end position="29"/>
    </location>
</feature>
<evidence type="ECO:0000313" key="2">
    <source>
        <dbReference type="EMBL" id="KAL1862712.1"/>
    </source>
</evidence>
<dbReference type="Proteomes" id="UP001586593">
    <property type="component" value="Unassembled WGS sequence"/>
</dbReference>
<evidence type="ECO:0008006" key="4">
    <source>
        <dbReference type="Google" id="ProtNLM"/>
    </source>
</evidence>
<dbReference type="PANTHER" id="PTHR28042:SF1">
    <property type="entry name" value="E3 UBIQUITIN-PROTEIN LIGASE COMPLEX SLX5-SLX8 SUBUNIT SLX5"/>
    <property type="match status" value="1"/>
</dbReference>
<feature type="region of interest" description="Disordered" evidence="1">
    <location>
        <begin position="334"/>
        <end position="474"/>
    </location>
</feature>
<reference evidence="2 3" key="1">
    <citation type="journal article" date="2024" name="Commun. Biol.">
        <title>Comparative genomic analysis of thermophilic fungi reveals convergent evolutionary adaptations and gene losses.</title>
        <authorList>
            <person name="Steindorff A.S."/>
            <person name="Aguilar-Pontes M.V."/>
            <person name="Robinson A.J."/>
            <person name="Andreopoulos B."/>
            <person name="LaButti K."/>
            <person name="Kuo A."/>
            <person name="Mondo S."/>
            <person name="Riley R."/>
            <person name="Otillar R."/>
            <person name="Haridas S."/>
            <person name="Lipzen A."/>
            <person name="Grimwood J."/>
            <person name="Schmutz J."/>
            <person name="Clum A."/>
            <person name="Reid I.D."/>
            <person name="Moisan M.C."/>
            <person name="Butler G."/>
            <person name="Nguyen T.T.M."/>
            <person name="Dewar K."/>
            <person name="Conant G."/>
            <person name="Drula E."/>
            <person name="Henrissat B."/>
            <person name="Hansel C."/>
            <person name="Singer S."/>
            <person name="Hutchinson M.I."/>
            <person name="de Vries R.P."/>
            <person name="Natvig D.O."/>
            <person name="Powell A.J."/>
            <person name="Tsang A."/>
            <person name="Grigoriev I.V."/>
        </authorList>
    </citation>
    <scope>NUCLEOTIDE SEQUENCE [LARGE SCALE GENOMIC DNA]</scope>
    <source>
        <strain evidence="2 3">ATCC 24622</strain>
    </source>
</reference>
<feature type="compositionally biased region" description="Polar residues" evidence="1">
    <location>
        <begin position="198"/>
        <end position="208"/>
    </location>
</feature>
<organism evidence="2 3">
    <name type="scientific">Phialemonium thermophilum</name>
    <dbReference type="NCBI Taxonomy" id="223376"/>
    <lineage>
        <taxon>Eukaryota</taxon>
        <taxon>Fungi</taxon>
        <taxon>Dikarya</taxon>
        <taxon>Ascomycota</taxon>
        <taxon>Pezizomycotina</taxon>
        <taxon>Sordariomycetes</taxon>
        <taxon>Sordariomycetidae</taxon>
        <taxon>Cephalothecales</taxon>
        <taxon>Cephalothecaceae</taxon>
        <taxon>Phialemonium</taxon>
    </lineage>
</organism>
<evidence type="ECO:0000256" key="1">
    <source>
        <dbReference type="SAM" id="MobiDB-lite"/>
    </source>
</evidence>
<feature type="region of interest" description="Disordered" evidence="1">
    <location>
        <begin position="106"/>
        <end position="219"/>
    </location>
</feature>
<feature type="compositionally biased region" description="Low complexity" evidence="1">
    <location>
        <begin position="395"/>
        <end position="420"/>
    </location>
</feature>
<feature type="compositionally biased region" description="Acidic residues" evidence="1">
    <location>
        <begin position="54"/>
        <end position="74"/>
    </location>
</feature>
<comment type="caution">
    <text evidence="2">The sequence shown here is derived from an EMBL/GenBank/DDBJ whole genome shotgun (WGS) entry which is preliminary data.</text>
</comment>
<dbReference type="PANTHER" id="PTHR28042">
    <property type="entry name" value="E3 UBIQUITIN-PROTEIN LIGASE COMPLEX SLX5-SLX8 SUBUNIT SLX5"/>
    <property type="match status" value="1"/>
</dbReference>
<feature type="compositionally biased region" description="Low complexity" evidence="1">
    <location>
        <begin position="341"/>
        <end position="359"/>
    </location>
</feature>
<feature type="compositionally biased region" description="Low complexity" evidence="1">
    <location>
        <begin position="173"/>
        <end position="190"/>
    </location>
</feature>
<sequence length="688" mass="75949">MDEFDELVPDGNSDLSSISGYSWGYSSPSSDDRDTIGLGYEEGRSSLEPSAESQSDEDLSSLGLPDEEQSDEDLSSLGLPAELLQSDQDIGGVYLFAGDLFGTLNTDEETIGTTGSDEMDHGEIGSRHAGYAEITDRESGFSSSTGGGQPRESDYISDSDSDTSDIVRFSLPSSDASTSSSSTSSGSGDSNPPARSLPPQQRVSSRTSHSPEARNNRPALESSLEFRMVRLGHALRLREYIERVRGREQSGLLPRLEGHGTPSNRQNSDSPRDRHFSNDQARAYGNWIDFQSAFDDDSNSFELPYSPEQLDDLSQSYFDTIMEREVERIIRRHATPPPPQAQQGQTQTRQQPQPQQQRGITSESQPTVIDLTDEPDSPGREVQEILTLPDNPRFTASRTTARSAAQRMQSIRSRRQQMSQQRRRRLAPSLSRSDGSTLGPEASGSPPVIDLTTDSPPSSNPPYNSRGPLRDRPQNLDTQDEELAFLGFFRRLRDAEQRNNLFSGGLDLIHRLGGQVFGRQPAEVDVQILGHNPLPTFVPNMNNPLANNPVHFNYQANGFNRNGASAPKPAHVPPPPARPGFTRATGEDVAVICPSCDQELQYDEDGDEQEGPPTKKPRTRKDHEEHHFWAVKACGHVYCKTCYEYRRPTAKNSVKTGFKTDQSRKIICAVEDCNSDVTAKGAWVGIFL</sequence>
<protein>
    <recommendedName>
        <fullName evidence="4">Cell cycle control protein</fullName>
    </recommendedName>
</protein>
<proteinExistence type="predicted"/>
<name>A0ABR3WIE2_9PEZI</name>
<evidence type="ECO:0000313" key="3">
    <source>
        <dbReference type="Proteomes" id="UP001586593"/>
    </source>
</evidence>
<gene>
    <name evidence="2" type="ORF">VTK73DRAFT_6672</name>
</gene>
<feature type="region of interest" description="Disordered" evidence="1">
    <location>
        <begin position="251"/>
        <end position="277"/>
    </location>
</feature>